<feature type="signal peptide" evidence="1">
    <location>
        <begin position="1"/>
        <end position="17"/>
    </location>
</feature>
<reference evidence="2" key="1">
    <citation type="submission" date="2021-06" db="EMBL/GenBank/DDBJ databases">
        <authorList>
            <person name="Nardi T."/>
            <person name="Nardi T."/>
        </authorList>
    </citation>
    <scope>NUCLEOTIDE SEQUENCE</scope>
</reference>
<keyword evidence="1" id="KW-0732">Signal</keyword>
<comment type="caution">
    <text evidence="2">The sequence shown here is derived from an EMBL/GenBank/DDBJ whole genome shotgun (WGS) entry which is preliminary data.</text>
</comment>
<dbReference type="InterPro" id="IPR028994">
    <property type="entry name" value="Integrin_alpha_N"/>
</dbReference>
<keyword evidence="3" id="KW-1185">Reference proteome</keyword>
<dbReference type="AlphaFoldDB" id="A0A8S4C525"/>
<dbReference type="Gene3D" id="2.130.10.130">
    <property type="entry name" value="Integrin alpha, N-terminal"/>
    <property type="match status" value="1"/>
</dbReference>
<evidence type="ECO:0000313" key="3">
    <source>
        <dbReference type="Proteomes" id="UP000837675"/>
    </source>
</evidence>
<feature type="chain" id="PRO_5035809386" evidence="1">
    <location>
        <begin position="18"/>
        <end position="82"/>
    </location>
</feature>
<proteinExistence type="predicted"/>
<protein>
    <submittedName>
        <fullName evidence="2">Uncharacterized protein</fullName>
    </submittedName>
</protein>
<organism evidence="2 3">
    <name type="scientific">Hyalomma marginatum</name>
    <dbReference type="NCBI Taxonomy" id="34627"/>
    <lineage>
        <taxon>Eukaryota</taxon>
        <taxon>Metazoa</taxon>
        <taxon>Ecdysozoa</taxon>
        <taxon>Arthropoda</taxon>
        <taxon>Chelicerata</taxon>
        <taxon>Arachnida</taxon>
        <taxon>Acari</taxon>
        <taxon>Parasitiformes</taxon>
        <taxon>Ixodida</taxon>
        <taxon>Ixodoidea</taxon>
        <taxon>Ixodidae</taxon>
        <taxon>Hyalomminae</taxon>
        <taxon>Hyalomma</taxon>
    </lineage>
</organism>
<gene>
    <name evidence="2" type="ORF">MHYMCMPASI_00986</name>
</gene>
<name>A0A8S4C525_9ACAR</name>
<evidence type="ECO:0000313" key="2">
    <source>
        <dbReference type="EMBL" id="CAG7598054.1"/>
    </source>
</evidence>
<dbReference type="EMBL" id="CAJVAF010000329">
    <property type="protein sequence ID" value="CAG7598054.1"/>
    <property type="molecule type" value="Genomic_DNA"/>
</dbReference>
<dbReference type="Proteomes" id="UP000837675">
    <property type="component" value="Unassembled WGS sequence"/>
</dbReference>
<evidence type="ECO:0000256" key="1">
    <source>
        <dbReference type="SAM" id="SignalP"/>
    </source>
</evidence>
<sequence>MILLSVLLVLFLGVCRTSILIYGQSTPLELSSLNGTNGFIINGIDLGDNVGYSVASAGDLNSGGKDAPNAGQAHVIYGEVFE</sequence>
<accession>A0A8S4C525</accession>